<evidence type="ECO:0000256" key="2">
    <source>
        <dbReference type="SAM" id="SignalP"/>
    </source>
</evidence>
<dbReference type="InterPro" id="IPR050149">
    <property type="entry name" value="Collagen_superfamily"/>
</dbReference>
<keyword evidence="2" id="KW-0732">Signal</keyword>
<evidence type="ECO:0000313" key="4">
    <source>
        <dbReference type="WBParaSite" id="PSAMB.scaffold4438size14598.g24384.t1"/>
    </source>
</evidence>
<dbReference type="AlphaFoldDB" id="A0A914WJH6"/>
<evidence type="ECO:0000313" key="3">
    <source>
        <dbReference type="Proteomes" id="UP000887566"/>
    </source>
</evidence>
<name>A0A914WJH6_9BILA</name>
<dbReference type="GO" id="GO:0030198">
    <property type="term" value="P:extracellular matrix organization"/>
    <property type="evidence" value="ECO:0007669"/>
    <property type="project" value="TreeGrafter"/>
</dbReference>
<dbReference type="GO" id="GO:0030020">
    <property type="term" value="F:extracellular matrix structural constituent conferring tensile strength"/>
    <property type="evidence" value="ECO:0007669"/>
    <property type="project" value="TreeGrafter"/>
</dbReference>
<reference evidence="4" key="1">
    <citation type="submission" date="2022-11" db="UniProtKB">
        <authorList>
            <consortium name="WormBaseParasite"/>
        </authorList>
    </citation>
    <scope>IDENTIFICATION</scope>
</reference>
<dbReference type="WBParaSite" id="PSAMB.scaffold4438size14598.g24384.t1">
    <property type="protein sequence ID" value="PSAMB.scaffold4438size14598.g24384.t1"/>
    <property type="gene ID" value="PSAMB.scaffold4438size14598.g24384"/>
</dbReference>
<organism evidence="3 4">
    <name type="scientific">Plectus sambesii</name>
    <dbReference type="NCBI Taxonomy" id="2011161"/>
    <lineage>
        <taxon>Eukaryota</taxon>
        <taxon>Metazoa</taxon>
        <taxon>Ecdysozoa</taxon>
        <taxon>Nematoda</taxon>
        <taxon>Chromadorea</taxon>
        <taxon>Plectida</taxon>
        <taxon>Plectina</taxon>
        <taxon>Plectoidea</taxon>
        <taxon>Plectidae</taxon>
        <taxon>Plectus</taxon>
    </lineage>
</organism>
<sequence length="328" mass="34733">MRSITAICFILIFSNGAFAGEHTPRRARPPPLTSEGCCVNLRFARQRLTTDIAVLKQKNRGLQQDIRNMLAVLNEVNTYQDRNWQHLSRWIDEVTLKTGPPGAPGDRGTPGFKGNTGLPGQNGEPGCRGPQGETGHSGGAGLPGNHGAIGGVGLRGQPGLDGRPCEVPGPRGDAGYTGSTGPVGPPGPPGPFGLTGKTGVKGPAGGQGNPGQCLPRHTCHKKDDYHDPKYPPAHYPKPGQPSPHYPGPGPHQPPPHYPGPNPLPPPPQYSYADNRDLERPDDDNGYPTLYHESAADGESALASYIASQNQLPNVGYDAIDEQSVEQTY</sequence>
<dbReference type="GO" id="GO:0031012">
    <property type="term" value="C:extracellular matrix"/>
    <property type="evidence" value="ECO:0007669"/>
    <property type="project" value="TreeGrafter"/>
</dbReference>
<feature type="signal peptide" evidence="2">
    <location>
        <begin position="1"/>
        <end position="19"/>
    </location>
</feature>
<feature type="chain" id="PRO_5037092695" evidence="2">
    <location>
        <begin position="20"/>
        <end position="328"/>
    </location>
</feature>
<keyword evidence="3" id="KW-1185">Reference proteome</keyword>
<dbReference type="Proteomes" id="UP000887566">
    <property type="component" value="Unplaced"/>
</dbReference>
<evidence type="ECO:0000256" key="1">
    <source>
        <dbReference type="SAM" id="MobiDB-lite"/>
    </source>
</evidence>
<feature type="compositionally biased region" description="Pro residues" evidence="1">
    <location>
        <begin position="230"/>
        <end position="268"/>
    </location>
</feature>
<dbReference type="PANTHER" id="PTHR24023">
    <property type="entry name" value="COLLAGEN ALPHA"/>
    <property type="match status" value="1"/>
</dbReference>
<protein>
    <submittedName>
        <fullName evidence="4">Uncharacterized protein</fullName>
    </submittedName>
</protein>
<dbReference type="PANTHER" id="PTHR24023:SF1082">
    <property type="entry name" value="COLLAGEN TRIPLE HELIX REPEAT"/>
    <property type="match status" value="1"/>
</dbReference>
<dbReference type="GO" id="GO:0005615">
    <property type="term" value="C:extracellular space"/>
    <property type="evidence" value="ECO:0007669"/>
    <property type="project" value="TreeGrafter"/>
</dbReference>
<proteinExistence type="predicted"/>
<feature type="compositionally biased region" description="Gly residues" evidence="1">
    <location>
        <begin position="135"/>
        <end position="156"/>
    </location>
</feature>
<accession>A0A914WJH6</accession>
<feature type="region of interest" description="Disordered" evidence="1">
    <location>
        <begin position="98"/>
        <end position="294"/>
    </location>
</feature>